<dbReference type="PROSITE" id="PS00028">
    <property type="entry name" value="ZINC_FINGER_C2H2_1"/>
    <property type="match status" value="1"/>
</dbReference>
<dbReference type="InterPro" id="IPR013087">
    <property type="entry name" value="Znf_C2H2_type"/>
</dbReference>
<feature type="region of interest" description="Disordered" evidence="1">
    <location>
        <begin position="1"/>
        <end position="33"/>
    </location>
</feature>
<feature type="domain" description="C2H2-type" evidence="2">
    <location>
        <begin position="101"/>
        <end position="124"/>
    </location>
</feature>
<proteinExistence type="predicted"/>
<name>A0A7M7JU51_VARDE</name>
<dbReference type="InterPro" id="IPR052797">
    <property type="entry name" value="RegFact_GeneExpr_CellDeath"/>
</dbReference>
<accession>A0A7M7JU51</accession>
<dbReference type="Gene3D" id="3.30.160.60">
    <property type="entry name" value="Classic Zinc Finger"/>
    <property type="match status" value="1"/>
</dbReference>
<evidence type="ECO:0000256" key="1">
    <source>
        <dbReference type="SAM" id="MobiDB-lite"/>
    </source>
</evidence>
<dbReference type="AlphaFoldDB" id="A0A7M7JU51"/>
<dbReference type="SMART" id="SM00355">
    <property type="entry name" value="ZnF_C2H2"/>
    <property type="match status" value="2"/>
</dbReference>
<dbReference type="EnsemblMetazoa" id="XM_022801517">
    <property type="protein sequence ID" value="XP_022657252"/>
    <property type="gene ID" value="LOC111248712"/>
</dbReference>
<feature type="compositionally biased region" description="Basic and acidic residues" evidence="1">
    <location>
        <begin position="16"/>
        <end position="28"/>
    </location>
</feature>
<dbReference type="KEGG" id="vde:111248712"/>
<dbReference type="InParanoid" id="A0A7M7JU51"/>
<evidence type="ECO:0000313" key="4">
    <source>
        <dbReference type="Proteomes" id="UP000594260"/>
    </source>
</evidence>
<organism evidence="3 4">
    <name type="scientific">Varroa destructor</name>
    <name type="common">Honeybee mite</name>
    <dbReference type="NCBI Taxonomy" id="109461"/>
    <lineage>
        <taxon>Eukaryota</taxon>
        <taxon>Metazoa</taxon>
        <taxon>Ecdysozoa</taxon>
        <taxon>Arthropoda</taxon>
        <taxon>Chelicerata</taxon>
        <taxon>Arachnida</taxon>
        <taxon>Acari</taxon>
        <taxon>Parasitiformes</taxon>
        <taxon>Mesostigmata</taxon>
        <taxon>Gamasina</taxon>
        <taxon>Dermanyssoidea</taxon>
        <taxon>Varroidae</taxon>
        <taxon>Varroa</taxon>
    </lineage>
</organism>
<evidence type="ECO:0000313" key="3">
    <source>
        <dbReference type="EnsemblMetazoa" id="XP_022657252"/>
    </source>
</evidence>
<sequence>MEVDQEGEALATQHQDAGKASRYQKSDEAMAEDEAELLETAAHEASVRTGTRGYPSKRPIQCEHCPLRLSNRQTYLKHLGRRHPEKQLDQLCGAVKKWYACEEAGCDVKVRSREELLHHLGKDHEWEIKEVTGTFDTEDEFEIFFQRVQKMYKTRFVSRHGKVNGVKRFYCNREGAVRVKMEDRTRAHIRRGTSKIGTFCTAHAIVSYHANGQVSIIGSVTHYNHELEGKYLPLLESEKNFIRYHAQLGMNCREILEILHKTVGELDEDDPLRYVDYKTIRNTLERGKTLEQNRQSEASNGADLGNIQMLTKINNYPREKSHLESAPTKTLTNDRTSTVFSDIVLEHTAAINNAFDIVQTDTHQWGVKRPEGKVCHRVTRVSDVCPAEVRLEVPCDLICKLCQCCSHLFKCNCGGATKIGKMCKHIHAVVQFIRDYEAQKGEGEQAEASKRVLHQVVGEEYLEAQEVEEEHGLLDSYIEEGVADNDMGAASKREDAVVANASYTLQAEDGQSGSVGNGQILTVINEAHEVADTAIETAAHASTGGGGTLFQTYEMIPNGTAIAVANGASGWLTGSAVLAPTEQRLNPEYEQFLEQITNGHNQLHQVANPENILQASTIFQQLKTLVINADTPKIIKG</sequence>
<dbReference type="RefSeq" id="XP_022657252.1">
    <property type="nucleotide sequence ID" value="XM_022801517.1"/>
</dbReference>
<protein>
    <recommendedName>
        <fullName evidence="2">C2H2-type domain-containing protein</fullName>
    </recommendedName>
</protein>
<dbReference type="OrthoDB" id="6777076at2759"/>
<dbReference type="PANTHER" id="PTHR33936:SF24">
    <property type="entry name" value="C2H2-TYPE DOMAIN-CONTAINING PROTEIN"/>
    <property type="match status" value="1"/>
</dbReference>
<dbReference type="Proteomes" id="UP000594260">
    <property type="component" value="Unplaced"/>
</dbReference>
<dbReference type="GeneID" id="111248712"/>
<evidence type="ECO:0000259" key="2">
    <source>
        <dbReference type="PROSITE" id="PS00028"/>
    </source>
</evidence>
<keyword evidence="4" id="KW-1185">Reference proteome</keyword>
<reference evidence="3" key="1">
    <citation type="submission" date="2021-01" db="UniProtKB">
        <authorList>
            <consortium name="EnsemblMetazoa"/>
        </authorList>
    </citation>
    <scope>IDENTIFICATION</scope>
</reference>
<dbReference type="PANTHER" id="PTHR33936">
    <property type="entry name" value="PROTEIN CBG17840"/>
    <property type="match status" value="1"/>
</dbReference>